<feature type="compositionally biased region" description="Polar residues" evidence="1">
    <location>
        <begin position="57"/>
        <end position="67"/>
    </location>
</feature>
<name>A0ABU7RL68_9ACTN</name>
<organism evidence="2 3">
    <name type="scientific">Plantactinospora sonchi</name>
    <dbReference type="NCBI Taxonomy" id="1544735"/>
    <lineage>
        <taxon>Bacteria</taxon>
        <taxon>Bacillati</taxon>
        <taxon>Actinomycetota</taxon>
        <taxon>Actinomycetes</taxon>
        <taxon>Micromonosporales</taxon>
        <taxon>Micromonosporaceae</taxon>
        <taxon>Plantactinospora</taxon>
    </lineage>
</organism>
<feature type="compositionally biased region" description="Low complexity" evidence="1">
    <location>
        <begin position="72"/>
        <end position="81"/>
    </location>
</feature>
<dbReference type="EMBL" id="JAZGQK010000001">
    <property type="protein sequence ID" value="MEE6257237.1"/>
    <property type="molecule type" value="Genomic_DNA"/>
</dbReference>
<feature type="region of interest" description="Disordered" evidence="1">
    <location>
        <begin position="1"/>
        <end position="84"/>
    </location>
</feature>
<protein>
    <recommendedName>
        <fullName evidence="4">DUF3618 domain-containing protein</fullName>
    </recommendedName>
</protein>
<feature type="region of interest" description="Disordered" evidence="1">
    <location>
        <begin position="160"/>
        <end position="228"/>
    </location>
</feature>
<evidence type="ECO:0000313" key="2">
    <source>
        <dbReference type="EMBL" id="MEE6257237.1"/>
    </source>
</evidence>
<reference evidence="2 3" key="1">
    <citation type="submission" date="2024-01" db="EMBL/GenBank/DDBJ databases">
        <title>Genome insights into Plantactinospora sonchi sp. nov.</title>
        <authorList>
            <person name="Wang L."/>
        </authorList>
    </citation>
    <scope>NUCLEOTIDE SEQUENCE [LARGE SCALE GENOMIC DNA]</scope>
    <source>
        <strain evidence="2 3">NEAU-QY2</strain>
    </source>
</reference>
<feature type="compositionally biased region" description="Basic and acidic residues" evidence="1">
    <location>
        <begin position="207"/>
        <end position="228"/>
    </location>
</feature>
<evidence type="ECO:0000256" key="1">
    <source>
        <dbReference type="SAM" id="MobiDB-lite"/>
    </source>
</evidence>
<accession>A0ABU7RL68</accession>
<dbReference type="RefSeq" id="WP_331212315.1">
    <property type="nucleotide sequence ID" value="NZ_JAZGQK010000001.1"/>
</dbReference>
<proteinExistence type="predicted"/>
<keyword evidence="3" id="KW-1185">Reference proteome</keyword>
<comment type="caution">
    <text evidence="2">The sequence shown here is derived from an EMBL/GenBank/DDBJ whole genome shotgun (WGS) entry which is preliminary data.</text>
</comment>
<evidence type="ECO:0000313" key="3">
    <source>
        <dbReference type="Proteomes" id="UP001332243"/>
    </source>
</evidence>
<gene>
    <name evidence="2" type="ORF">V1633_01880</name>
</gene>
<feature type="compositionally biased region" description="Low complexity" evidence="1">
    <location>
        <begin position="19"/>
        <end position="31"/>
    </location>
</feature>
<sequence>MTQRASAGSTGDGLGSKTQAARQGAAEAGQRISQAGSGLAQNAAGRGRDVAAEAGRQAQNLMGQASDQIKEQAGAQQQRAADGLRTLGEQLRLMSDRAEHPGMATDLVRQAADRVQKAAQWLDEREPGTVLNDVRDYARRKPGLFLAGAAVAGILAGRLTRSRGGMSGGGGDQQPSGQGHPDGMHGAMPSNPPRPEQLSDPSQRMLGEVERQRLNEPSGDGRTREGRR</sequence>
<dbReference type="Proteomes" id="UP001332243">
    <property type="component" value="Unassembled WGS sequence"/>
</dbReference>
<evidence type="ECO:0008006" key="4">
    <source>
        <dbReference type="Google" id="ProtNLM"/>
    </source>
</evidence>